<evidence type="ECO:0000313" key="4">
    <source>
        <dbReference type="Proteomes" id="UP000272942"/>
    </source>
</evidence>
<name>A0A183A3T9_9TREM</name>
<evidence type="ECO:0000256" key="2">
    <source>
        <dbReference type="SAM" id="MobiDB-lite"/>
    </source>
</evidence>
<feature type="compositionally biased region" description="Polar residues" evidence="2">
    <location>
        <begin position="23"/>
        <end position="36"/>
    </location>
</feature>
<dbReference type="AlphaFoldDB" id="A0A183A3T9"/>
<feature type="compositionally biased region" description="Polar residues" evidence="2">
    <location>
        <begin position="46"/>
        <end position="56"/>
    </location>
</feature>
<gene>
    <name evidence="3" type="ORF">ECPE_LOCUS1624</name>
</gene>
<feature type="compositionally biased region" description="Polar residues" evidence="2">
    <location>
        <begin position="1"/>
        <end position="10"/>
    </location>
</feature>
<proteinExistence type="predicted"/>
<sequence>NRPISNQSPTVELEKVSDPGDPTPNTVFTADSTVPENDQPPKPSSDGATSPDTGTPVSHPDHIPENIETERSTSEPLVLEPPVLNISYGLSNRLQFPAPPVRPVINNSSRRLRFRLDTLLARRVAAAEADKAAAKSAEANIETLEEDIRELEQERTKLTNRLTELAEQAQEARTAKAKAVKARQAAGPVPALRPPIRSAPFIVSAAGNRSVNLAAAIAQ</sequence>
<organism evidence="5">
    <name type="scientific">Echinostoma caproni</name>
    <dbReference type="NCBI Taxonomy" id="27848"/>
    <lineage>
        <taxon>Eukaryota</taxon>
        <taxon>Metazoa</taxon>
        <taxon>Spiralia</taxon>
        <taxon>Lophotrochozoa</taxon>
        <taxon>Platyhelminthes</taxon>
        <taxon>Trematoda</taxon>
        <taxon>Digenea</taxon>
        <taxon>Plagiorchiida</taxon>
        <taxon>Echinostomata</taxon>
        <taxon>Echinostomatoidea</taxon>
        <taxon>Echinostomatidae</taxon>
        <taxon>Echinostoma</taxon>
    </lineage>
</organism>
<feature type="region of interest" description="Disordered" evidence="2">
    <location>
        <begin position="1"/>
        <end position="75"/>
    </location>
</feature>
<feature type="compositionally biased region" description="Basic and acidic residues" evidence="2">
    <location>
        <begin position="59"/>
        <end position="73"/>
    </location>
</feature>
<dbReference type="Proteomes" id="UP000272942">
    <property type="component" value="Unassembled WGS sequence"/>
</dbReference>
<dbReference type="WBParaSite" id="ECPE_0000162401-mRNA-1">
    <property type="protein sequence ID" value="ECPE_0000162401-mRNA-1"/>
    <property type="gene ID" value="ECPE_0000162401"/>
</dbReference>
<reference evidence="5" key="1">
    <citation type="submission" date="2016-06" db="UniProtKB">
        <authorList>
            <consortium name="WormBaseParasite"/>
        </authorList>
    </citation>
    <scope>IDENTIFICATION</scope>
</reference>
<evidence type="ECO:0000313" key="5">
    <source>
        <dbReference type="WBParaSite" id="ECPE_0000162401-mRNA-1"/>
    </source>
</evidence>
<feature type="coiled-coil region" evidence="1">
    <location>
        <begin position="127"/>
        <end position="185"/>
    </location>
</feature>
<protein>
    <submittedName>
        <fullName evidence="5">Ribonuclease E/G</fullName>
    </submittedName>
</protein>
<dbReference type="EMBL" id="UZAN01011989">
    <property type="protein sequence ID" value="VDP42804.1"/>
    <property type="molecule type" value="Genomic_DNA"/>
</dbReference>
<evidence type="ECO:0000256" key="1">
    <source>
        <dbReference type="SAM" id="Coils"/>
    </source>
</evidence>
<keyword evidence="4" id="KW-1185">Reference proteome</keyword>
<accession>A0A183A3T9</accession>
<reference evidence="3 4" key="2">
    <citation type="submission" date="2018-11" db="EMBL/GenBank/DDBJ databases">
        <authorList>
            <consortium name="Pathogen Informatics"/>
        </authorList>
    </citation>
    <scope>NUCLEOTIDE SEQUENCE [LARGE SCALE GENOMIC DNA]</scope>
    <source>
        <strain evidence="3 4">Egypt</strain>
    </source>
</reference>
<keyword evidence="1" id="KW-0175">Coiled coil</keyword>
<evidence type="ECO:0000313" key="3">
    <source>
        <dbReference type="EMBL" id="VDP42804.1"/>
    </source>
</evidence>